<dbReference type="EMBL" id="JAGXEW010000022">
    <property type="protein sequence ID" value="KAK1159337.1"/>
    <property type="molecule type" value="Genomic_DNA"/>
</dbReference>
<dbReference type="Pfam" id="PF15265">
    <property type="entry name" value="FAM196"/>
    <property type="match status" value="1"/>
</dbReference>
<dbReference type="PANTHER" id="PTHR28682:SF2">
    <property type="entry name" value="PROTEIN INSYN2B"/>
    <property type="match status" value="1"/>
</dbReference>
<name>A0AAD8CZ58_ACIOX</name>
<evidence type="ECO:0000256" key="1">
    <source>
        <dbReference type="SAM" id="MobiDB-lite"/>
    </source>
</evidence>
<feature type="region of interest" description="Disordered" evidence="1">
    <location>
        <begin position="96"/>
        <end position="134"/>
    </location>
</feature>
<feature type="compositionally biased region" description="Basic and acidic residues" evidence="1">
    <location>
        <begin position="26"/>
        <end position="35"/>
    </location>
</feature>
<dbReference type="Proteomes" id="UP001230051">
    <property type="component" value="Unassembled WGS sequence"/>
</dbReference>
<sequence>MGRKETNPVPELGCPSAAGRGWKGGGFEEMKEGKSHSGQVRFQEASREGGETSLGLSPQRWGSLTFPLAPGLRNVAIQTSPSLKAQYPSFRRRRRAELPPPTQASQSGQFAGVGPVSRRSSIRRSCNRGAVDPKNKVQGISSDFKGIAGNQDGVRGVSSHVKECVASQVRMEVVIQRDRFKAVTKKTATAPPTNGSQLCQPKLAESLQKVDSAHRVCLEPVVIHTTASQSGQSQRGLSFKHSRTQNRNTDEHRAASHRCEECTGDPSSTQQQKPSMALSSLLQHGKCQGSGLPGWKGTCPRRLEGASGHGQDQDSSAPHCHVEVPQHGPGTATLNTPPAPLANGGPAALEGRLHTVEECLHSNQEKIKVLLNVIQDLERSKALSEGSGLVFNMHTHIHADCNFCRCI</sequence>
<evidence type="ECO:0000313" key="3">
    <source>
        <dbReference type="Proteomes" id="UP001230051"/>
    </source>
</evidence>
<feature type="compositionally biased region" description="Polar residues" evidence="1">
    <location>
        <begin position="265"/>
        <end position="282"/>
    </location>
</feature>
<comment type="caution">
    <text evidence="2">The sequence shown here is derived from an EMBL/GenBank/DDBJ whole genome shotgun (WGS) entry which is preliminary data.</text>
</comment>
<feature type="region of interest" description="Disordered" evidence="1">
    <location>
        <begin position="1"/>
        <end position="60"/>
    </location>
</feature>
<proteinExistence type="predicted"/>
<dbReference type="InterPro" id="IPR029337">
    <property type="entry name" value="INSYN2"/>
</dbReference>
<protein>
    <submittedName>
        <fullName evidence="2">Protein INSYN2B-like</fullName>
    </submittedName>
</protein>
<keyword evidence="3" id="KW-1185">Reference proteome</keyword>
<evidence type="ECO:0000313" key="2">
    <source>
        <dbReference type="EMBL" id="KAK1159337.1"/>
    </source>
</evidence>
<feature type="region of interest" description="Disordered" evidence="1">
    <location>
        <begin position="227"/>
        <end position="285"/>
    </location>
</feature>
<feature type="compositionally biased region" description="Basic and acidic residues" evidence="1">
    <location>
        <begin position="248"/>
        <end position="261"/>
    </location>
</feature>
<dbReference type="PANTHER" id="PTHR28682">
    <property type="entry name" value="INHIBITORY SYNAPTIC FACTOR 2A-RELATED"/>
    <property type="match status" value="1"/>
</dbReference>
<feature type="compositionally biased region" description="Polar residues" evidence="1">
    <location>
        <begin position="227"/>
        <end position="236"/>
    </location>
</feature>
<dbReference type="AlphaFoldDB" id="A0AAD8CZ58"/>
<organism evidence="2 3">
    <name type="scientific">Acipenser oxyrinchus oxyrinchus</name>
    <dbReference type="NCBI Taxonomy" id="40147"/>
    <lineage>
        <taxon>Eukaryota</taxon>
        <taxon>Metazoa</taxon>
        <taxon>Chordata</taxon>
        <taxon>Craniata</taxon>
        <taxon>Vertebrata</taxon>
        <taxon>Euteleostomi</taxon>
        <taxon>Actinopterygii</taxon>
        <taxon>Chondrostei</taxon>
        <taxon>Acipenseriformes</taxon>
        <taxon>Acipenseridae</taxon>
        <taxon>Acipenser</taxon>
    </lineage>
</organism>
<gene>
    <name evidence="2" type="primary">INSYN2B</name>
    <name evidence="2" type="ORF">AOXY_G21997</name>
</gene>
<reference evidence="2" key="1">
    <citation type="submission" date="2022-02" db="EMBL/GenBank/DDBJ databases">
        <title>Atlantic sturgeon de novo genome assembly.</title>
        <authorList>
            <person name="Stock M."/>
            <person name="Klopp C."/>
            <person name="Guiguen Y."/>
            <person name="Cabau C."/>
            <person name="Parinello H."/>
            <person name="Santidrian Yebra-Pimentel E."/>
            <person name="Kuhl H."/>
            <person name="Dirks R.P."/>
            <person name="Guessner J."/>
            <person name="Wuertz S."/>
            <person name="Du K."/>
            <person name="Schartl M."/>
        </authorList>
    </citation>
    <scope>NUCLEOTIDE SEQUENCE</scope>
    <source>
        <strain evidence="2">STURGEONOMICS-FGT-2020</strain>
        <tissue evidence="2">Whole blood</tissue>
    </source>
</reference>
<accession>A0AAD8CZ58</accession>
<feature type="region of interest" description="Disordered" evidence="1">
    <location>
        <begin position="298"/>
        <end position="332"/>
    </location>
</feature>